<gene>
    <name evidence="1" type="ORF">CKM354_000101200</name>
</gene>
<dbReference type="RefSeq" id="XP_044652056.1">
    <property type="nucleotide sequence ID" value="XM_044796121.1"/>
</dbReference>
<dbReference type="CDD" id="cd18186">
    <property type="entry name" value="BTB_POZ_ZBTB_KLHL-like"/>
    <property type="match status" value="1"/>
</dbReference>
<accession>A0A9P3C500</accession>
<evidence type="ECO:0000313" key="2">
    <source>
        <dbReference type="Proteomes" id="UP000825890"/>
    </source>
</evidence>
<evidence type="ECO:0008006" key="3">
    <source>
        <dbReference type="Google" id="ProtNLM"/>
    </source>
</evidence>
<comment type="caution">
    <text evidence="1">The sequence shown here is derived from an EMBL/GenBank/DDBJ whole genome shotgun (WGS) entry which is preliminary data.</text>
</comment>
<sequence length="351" mass="38959">MSGPPDFVEISADGDVILVCGEQFQDGQVKKLKVSSAALSLGSPVMKTMFKPHFKEGTDLRRSVGSSPLEVSLPDDDPLAMEIICYVLHLRNDKVVMSDRISAEYTFRVAMISDKYDCRIAMMYFAQTWLRRESTDERELHALFTAAYLFGNNEAFRKFGRDLVLHMSSSALIASTEYAREHLQAALRAIDGKRKEIRKRIHATIEDVIDARSTIRTNATVSHSCVPGCGIAEICFARLIQSLKQSGLYPLKAIMSSTIQELIRNTMSAKHVRPEEALTCASPGCIGRTENLSNGTIKYLLYTGIEIDQALLGPCLTCFNEDELDQLGGCKHFKVTPANLCQYCSAVDLIV</sequence>
<proteinExistence type="predicted"/>
<dbReference type="AlphaFoldDB" id="A0A9P3C500"/>
<organism evidence="1 2">
    <name type="scientific">Cercospora kikuchii</name>
    <dbReference type="NCBI Taxonomy" id="84275"/>
    <lineage>
        <taxon>Eukaryota</taxon>
        <taxon>Fungi</taxon>
        <taxon>Dikarya</taxon>
        <taxon>Ascomycota</taxon>
        <taxon>Pezizomycotina</taxon>
        <taxon>Dothideomycetes</taxon>
        <taxon>Dothideomycetidae</taxon>
        <taxon>Mycosphaerellales</taxon>
        <taxon>Mycosphaerellaceae</taxon>
        <taxon>Cercospora</taxon>
    </lineage>
</organism>
<dbReference type="GeneID" id="68286587"/>
<name>A0A9P3C500_9PEZI</name>
<dbReference type="Proteomes" id="UP000825890">
    <property type="component" value="Unassembled WGS sequence"/>
</dbReference>
<reference evidence="1 2" key="1">
    <citation type="submission" date="2021-01" db="EMBL/GenBank/DDBJ databases">
        <title>Cercospora kikuchii MAFF 305040 whole genome shotgun sequence.</title>
        <authorList>
            <person name="Kashiwa T."/>
            <person name="Suzuki T."/>
        </authorList>
    </citation>
    <scope>NUCLEOTIDE SEQUENCE [LARGE SCALE GENOMIC DNA]</scope>
    <source>
        <strain evidence="1 2">MAFF 305040</strain>
    </source>
</reference>
<dbReference type="EMBL" id="BOLY01000001">
    <property type="protein sequence ID" value="GIZ37569.1"/>
    <property type="molecule type" value="Genomic_DNA"/>
</dbReference>
<dbReference type="OrthoDB" id="5361286at2759"/>
<protein>
    <recommendedName>
        <fullName evidence="3">BTB domain-containing protein</fullName>
    </recommendedName>
</protein>
<evidence type="ECO:0000313" key="1">
    <source>
        <dbReference type="EMBL" id="GIZ37569.1"/>
    </source>
</evidence>
<dbReference type="InterPro" id="IPR011333">
    <property type="entry name" value="SKP1/BTB/POZ_sf"/>
</dbReference>
<keyword evidence="2" id="KW-1185">Reference proteome</keyword>
<dbReference type="Gene3D" id="3.30.710.10">
    <property type="entry name" value="Potassium Channel Kv1.1, Chain A"/>
    <property type="match status" value="1"/>
</dbReference>